<accession>A0ABP0HAE7</accession>
<evidence type="ECO:0000313" key="1">
    <source>
        <dbReference type="EMBL" id="CAK8986763.1"/>
    </source>
</evidence>
<sequence>MKWAGATSCSYCQDNPKVPGTNAFKQYNKYKAAVTIGEARELGADARSLKYDWEKGFLKVDGFPFQPADKRPLPLKRLEAPADPPMPSFKLPIADADQHAMATQPSVCALPVCAQEVATQTDRTSFLLRMQHKRMLKQMCQKRRAKRLVVKQMQAQKPSKICLKDSMYRVVPTRGLSAEGCRLRILATAVDLLDKIPEQVASQADPSILVFSVVNLSCGLSGIQGLNDEVEATARNKLGLNLKSQTVREKHQILKAAIVNCTFGENHVLPC</sequence>
<dbReference type="Proteomes" id="UP001642464">
    <property type="component" value="Unassembled WGS sequence"/>
</dbReference>
<keyword evidence="1" id="KW-0647">Proteasome</keyword>
<evidence type="ECO:0000313" key="2">
    <source>
        <dbReference type="Proteomes" id="UP001642464"/>
    </source>
</evidence>
<keyword evidence="2" id="KW-1185">Reference proteome</keyword>
<organism evidence="1 2">
    <name type="scientific">Durusdinium trenchii</name>
    <dbReference type="NCBI Taxonomy" id="1381693"/>
    <lineage>
        <taxon>Eukaryota</taxon>
        <taxon>Sar</taxon>
        <taxon>Alveolata</taxon>
        <taxon>Dinophyceae</taxon>
        <taxon>Suessiales</taxon>
        <taxon>Symbiodiniaceae</taxon>
        <taxon>Durusdinium</taxon>
    </lineage>
</organism>
<gene>
    <name evidence="1" type="ORF">SCF082_LOCUS685</name>
</gene>
<dbReference type="EMBL" id="CAXAMM010000270">
    <property type="protein sequence ID" value="CAK8986763.1"/>
    <property type="molecule type" value="Genomic_DNA"/>
</dbReference>
<protein>
    <submittedName>
        <fullName evidence="1">Proteasome subunit beta type-5-A</fullName>
    </submittedName>
</protein>
<dbReference type="GO" id="GO:0000502">
    <property type="term" value="C:proteasome complex"/>
    <property type="evidence" value="ECO:0007669"/>
    <property type="project" value="UniProtKB-KW"/>
</dbReference>
<comment type="caution">
    <text evidence="1">The sequence shown here is derived from an EMBL/GenBank/DDBJ whole genome shotgun (WGS) entry which is preliminary data.</text>
</comment>
<proteinExistence type="predicted"/>
<reference evidence="1 2" key="1">
    <citation type="submission" date="2024-02" db="EMBL/GenBank/DDBJ databases">
        <authorList>
            <person name="Chen Y."/>
            <person name="Shah S."/>
            <person name="Dougan E. K."/>
            <person name="Thang M."/>
            <person name="Chan C."/>
        </authorList>
    </citation>
    <scope>NUCLEOTIDE SEQUENCE [LARGE SCALE GENOMIC DNA]</scope>
</reference>
<name>A0ABP0HAE7_9DINO</name>